<organism evidence="1 2">
    <name type="scientific">Aspergillus brunneoviolaceus CBS 621.78</name>
    <dbReference type="NCBI Taxonomy" id="1450534"/>
    <lineage>
        <taxon>Eukaryota</taxon>
        <taxon>Fungi</taxon>
        <taxon>Dikarya</taxon>
        <taxon>Ascomycota</taxon>
        <taxon>Pezizomycotina</taxon>
        <taxon>Eurotiomycetes</taxon>
        <taxon>Eurotiomycetidae</taxon>
        <taxon>Eurotiales</taxon>
        <taxon>Aspergillaceae</taxon>
        <taxon>Aspergillus</taxon>
        <taxon>Aspergillus subgen. Circumdati</taxon>
    </lineage>
</organism>
<reference evidence="1" key="1">
    <citation type="submission" date="2018-02" db="EMBL/GenBank/DDBJ databases">
        <title>The genomes of Aspergillus section Nigri reveals drivers in fungal speciation.</title>
        <authorList>
            <consortium name="DOE Joint Genome Institute"/>
            <person name="Vesth T.C."/>
            <person name="Nybo J."/>
            <person name="Theobald S."/>
            <person name="Brandl J."/>
            <person name="Frisvad J.C."/>
            <person name="Nielsen K.F."/>
            <person name="Lyhne E.K."/>
            <person name="Kogle M.E."/>
            <person name="Kuo A."/>
            <person name="Riley R."/>
            <person name="Clum A."/>
            <person name="Nolan M."/>
            <person name="Lipzen A."/>
            <person name="Salamov A."/>
            <person name="Henrissat B."/>
            <person name="Wiebenga A."/>
            <person name="De vries R.P."/>
            <person name="Grigoriev I.V."/>
            <person name="Mortensen U.H."/>
            <person name="Andersen M.R."/>
            <person name="Baker S.E."/>
        </authorList>
    </citation>
    <scope>NUCLEOTIDE SEQUENCE</scope>
    <source>
        <strain evidence="1">CBS 621.78</strain>
    </source>
</reference>
<gene>
    <name evidence="1" type="ORF">BO95DRAFT_484517</name>
</gene>
<evidence type="ECO:0000313" key="2">
    <source>
        <dbReference type="Proteomes" id="UP000249057"/>
    </source>
</evidence>
<proteinExistence type="predicted"/>
<sequence>MPSHDPLADRLAAIPEAYRDVFTRLVSSALNPELNVNRRRKAPVTGTSASTKKRSSTDAQFDVIDVDAEDDHHDNDKENRSSRGGRSSVNKNCDEVRQDIRDFLDARQMQPGQFQRLIGVSAKSYRDFVGQSGPEKGARSVTFVKAGEFFRGFEEGGRVGAGAAAAAAAGFGDVSGNSTVAPATKKRAKTATAATAGKGRGSRAADGNSEYDVSGIELEDEEDEELEVPVFETCDRVRDMIQKHVAKPGVTKAGFLRDAAKATFPGGEKTIIPGLLQVSLKQEGALVGNTGIVFYAAYVFFEKLRIKNGEPKDDFRLTMEEIWPFGIEREKPVNGPWIVATGSQPYINEFGQLRVLRNCYP</sequence>
<name>A0ACD1G0Q2_9EURO</name>
<evidence type="ECO:0000313" key="1">
    <source>
        <dbReference type="EMBL" id="RAH42816.1"/>
    </source>
</evidence>
<accession>A0ACD1G0Q2</accession>
<dbReference type="EMBL" id="KZ825370">
    <property type="protein sequence ID" value="RAH42816.1"/>
    <property type="molecule type" value="Genomic_DNA"/>
</dbReference>
<keyword evidence="2" id="KW-1185">Reference proteome</keyword>
<dbReference type="Proteomes" id="UP000249057">
    <property type="component" value="Unassembled WGS sequence"/>
</dbReference>
<protein>
    <submittedName>
        <fullName evidence="1">Uncharacterized protein</fullName>
    </submittedName>
</protein>